<evidence type="ECO:0000256" key="1">
    <source>
        <dbReference type="SAM" id="MobiDB-lite"/>
    </source>
</evidence>
<reference evidence="3" key="3">
    <citation type="journal article" date="2021" name="Syst. Appl. Microbiol.">
        <title>Roseomonas hellenica sp. nov., isolated from roots of wild-growing Alkanna tinctoria.</title>
        <authorList>
            <person name="Rat A."/>
            <person name="Naranjo H.D."/>
            <person name="Lebbe L."/>
            <person name="Cnockaert M."/>
            <person name="Krigas N."/>
            <person name="Grigoriadou K."/>
            <person name="Maloupa E."/>
            <person name="Willems A."/>
        </authorList>
    </citation>
    <scope>NUCLEOTIDE SEQUENCE</scope>
    <source>
        <strain evidence="3">LMG 31161</strain>
    </source>
</reference>
<dbReference type="SMART" id="SM00880">
    <property type="entry name" value="CHAD"/>
    <property type="match status" value="1"/>
</dbReference>
<evidence type="ECO:0000313" key="4">
    <source>
        <dbReference type="EMBL" id="NKE16296.1"/>
    </source>
</evidence>
<evidence type="ECO:0000313" key="3">
    <source>
        <dbReference type="EMBL" id="MBR0659395.1"/>
    </source>
</evidence>
<gene>
    <name evidence="4" type="ORF">GWK15_05030</name>
    <name evidence="3" type="ORF">GXW75_09065</name>
</gene>
<proteinExistence type="predicted"/>
<dbReference type="PANTHER" id="PTHR39339:SF1">
    <property type="entry name" value="CHAD DOMAIN-CONTAINING PROTEIN"/>
    <property type="match status" value="1"/>
</dbReference>
<dbReference type="InterPro" id="IPR038186">
    <property type="entry name" value="CHAD_dom_sf"/>
</dbReference>
<protein>
    <submittedName>
        <fullName evidence="3">CHAD domain-containing protein</fullName>
    </submittedName>
</protein>
<name>A0A9X9WGD5_9PROT</name>
<accession>A0A9X9WGD5</accession>
<dbReference type="Proteomes" id="UP000746741">
    <property type="component" value="Unassembled WGS sequence"/>
</dbReference>
<evidence type="ECO:0000259" key="2">
    <source>
        <dbReference type="PROSITE" id="PS51708"/>
    </source>
</evidence>
<dbReference type="RefSeq" id="WP_168039653.1">
    <property type="nucleotide sequence ID" value="NZ_JAAEDK010000016.1"/>
</dbReference>
<dbReference type="Pfam" id="PF05235">
    <property type="entry name" value="CHAD"/>
    <property type="match status" value="1"/>
</dbReference>
<evidence type="ECO:0000313" key="5">
    <source>
        <dbReference type="Proteomes" id="UP000746741"/>
    </source>
</evidence>
<dbReference type="Gene3D" id="1.40.20.10">
    <property type="entry name" value="CHAD domain"/>
    <property type="match status" value="1"/>
</dbReference>
<sequence length="527" mass="56006">MISATSAGRAMRQPEGEAEPAAEPPSSDPDDRSPGALTLDFTLPVEAAERLARLPFLQACRTDRARPAAAEIVWLDTADGALAAAGLAVAAPKRGPRQLVRTLPGATAPWHPGMPPEAVRRLGAEEIPGEAGEGPLVAVAAFTGRRLAFRLALPDGAVGGVLLTGRLRSVAAEKPVARLSLTGAHPALLAAAQGIAAAVPLLPPLACLAEEGRALATGTEPRPHRLGPPDTSEAGSVEDAFLRATGHLLEVIRQQSARIRHGGGPEGVHQTRVALRRLRSVLRVFRAATDGAPLRALDTRFREVLSVLGPARDWDVFLGGIGRQVSEAFPDEKRIASLLRGAEGRRHAAYEAVLAMLGAPAWRMLLIDATGTFLARPWRDGATVEALAALDAPVEAFGRSILERRWSRLRRAGEDFEELSAEALHELRLDGKRLRYAAEVFAPLFGAKAGRRFLRRVAALQEGLGIANDAAVARGLAHSLVVPGQAGRLWAVGVIEGWCEARVAGHRGDAFAAWERLSGKDRFWTGN</sequence>
<comment type="caution">
    <text evidence="3">The sequence shown here is derived from an EMBL/GenBank/DDBJ whole genome shotgun (WGS) entry which is preliminary data.</text>
</comment>
<dbReference type="EMBL" id="JAAEDK010000016">
    <property type="protein sequence ID" value="MBR0659395.1"/>
    <property type="molecule type" value="Genomic_DNA"/>
</dbReference>
<reference evidence="3" key="1">
    <citation type="submission" date="2020-01" db="EMBL/GenBank/DDBJ databases">
        <authorList>
            <person name="Rat A."/>
        </authorList>
    </citation>
    <scope>NUCLEOTIDE SEQUENCE</scope>
    <source>
        <strain evidence="3">LMG 31161</strain>
    </source>
</reference>
<dbReference type="PROSITE" id="PS51708">
    <property type="entry name" value="CHAD"/>
    <property type="match status" value="1"/>
</dbReference>
<reference evidence="4 5" key="2">
    <citation type="submission" date="2020-02" db="EMBL/GenBank/DDBJ databases">
        <authorList>
            <person name="Sun Q."/>
            <person name="Inoue M."/>
        </authorList>
    </citation>
    <scope>NUCLEOTIDE SEQUENCE [LARGE SCALE GENOMIC DNA]</scope>
    <source>
        <strain evidence="4 5">KCTC 22478</strain>
    </source>
</reference>
<dbReference type="Proteomes" id="UP001138708">
    <property type="component" value="Unassembled WGS sequence"/>
</dbReference>
<organism evidence="3 6">
    <name type="scientific">Neoroseomonas oryzicola</name>
    <dbReference type="NCBI Taxonomy" id="535904"/>
    <lineage>
        <taxon>Bacteria</taxon>
        <taxon>Pseudomonadati</taxon>
        <taxon>Pseudomonadota</taxon>
        <taxon>Alphaproteobacteria</taxon>
        <taxon>Acetobacterales</taxon>
        <taxon>Acetobacteraceae</taxon>
        <taxon>Neoroseomonas</taxon>
    </lineage>
</organism>
<dbReference type="AlphaFoldDB" id="A0A9X9WGD5"/>
<keyword evidence="5" id="KW-1185">Reference proteome</keyword>
<dbReference type="PANTHER" id="PTHR39339">
    <property type="entry name" value="SLR1444 PROTEIN"/>
    <property type="match status" value="1"/>
</dbReference>
<dbReference type="EMBL" id="JAAVUP010000001">
    <property type="protein sequence ID" value="NKE16296.1"/>
    <property type="molecule type" value="Genomic_DNA"/>
</dbReference>
<dbReference type="InterPro" id="IPR007899">
    <property type="entry name" value="CHAD_dom"/>
</dbReference>
<evidence type="ECO:0000313" key="6">
    <source>
        <dbReference type="Proteomes" id="UP001138708"/>
    </source>
</evidence>
<feature type="domain" description="CHAD" evidence="2">
    <location>
        <begin position="234"/>
        <end position="519"/>
    </location>
</feature>
<feature type="region of interest" description="Disordered" evidence="1">
    <location>
        <begin position="1"/>
        <end position="37"/>
    </location>
</feature>